<organism evidence="4 5">
    <name type="scientific">Dispira parvispora</name>
    <dbReference type="NCBI Taxonomy" id="1520584"/>
    <lineage>
        <taxon>Eukaryota</taxon>
        <taxon>Fungi</taxon>
        <taxon>Fungi incertae sedis</taxon>
        <taxon>Zoopagomycota</taxon>
        <taxon>Kickxellomycotina</taxon>
        <taxon>Dimargaritomycetes</taxon>
        <taxon>Dimargaritales</taxon>
        <taxon>Dimargaritaceae</taxon>
        <taxon>Dispira</taxon>
    </lineage>
</organism>
<dbReference type="AlphaFoldDB" id="A0A9W8APU3"/>
<proteinExistence type="predicted"/>
<feature type="compositionally biased region" description="Low complexity" evidence="2">
    <location>
        <begin position="105"/>
        <end position="115"/>
    </location>
</feature>
<name>A0A9W8APU3_9FUNG</name>
<dbReference type="SMART" id="SM00360">
    <property type="entry name" value="RRM"/>
    <property type="match status" value="1"/>
</dbReference>
<feature type="compositionally biased region" description="Low complexity" evidence="2">
    <location>
        <begin position="149"/>
        <end position="182"/>
    </location>
</feature>
<feature type="compositionally biased region" description="Basic residues" evidence="2">
    <location>
        <begin position="116"/>
        <end position="140"/>
    </location>
</feature>
<dbReference type="Pfam" id="PF00076">
    <property type="entry name" value="RRM_1"/>
    <property type="match status" value="1"/>
</dbReference>
<protein>
    <recommendedName>
        <fullName evidence="3">RRM domain-containing protein</fullName>
    </recommendedName>
</protein>
<dbReference type="InterPro" id="IPR050907">
    <property type="entry name" value="SRSF"/>
</dbReference>
<dbReference type="EMBL" id="JANBPY010002941">
    <property type="protein sequence ID" value="KAJ1953206.1"/>
    <property type="molecule type" value="Genomic_DNA"/>
</dbReference>
<evidence type="ECO:0000259" key="3">
    <source>
        <dbReference type="PROSITE" id="PS50102"/>
    </source>
</evidence>
<dbReference type="Proteomes" id="UP001150925">
    <property type="component" value="Unassembled WGS sequence"/>
</dbReference>
<dbReference type="OrthoDB" id="5970at2759"/>
<dbReference type="InterPro" id="IPR000504">
    <property type="entry name" value="RRM_dom"/>
</dbReference>
<feature type="compositionally biased region" description="Basic residues" evidence="2">
    <location>
        <begin position="87"/>
        <end position="104"/>
    </location>
</feature>
<dbReference type="Gene3D" id="3.30.70.330">
    <property type="match status" value="1"/>
</dbReference>
<feature type="domain" description="RRM" evidence="3">
    <location>
        <begin position="4"/>
        <end position="81"/>
    </location>
</feature>
<dbReference type="GO" id="GO:0003723">
    <property type="term" value="F:RNA binding"/>
    <property type="evidence" value="ECO:0007669"/>
    <property type="project" value="UniProtKB-UniRule"/>
</dbReference>
<feature type="compositionally biased region" description="Basic and acidic residues" evidence="2">
    <location>
        <begin position="203"/>
        <end position="214"/>
    </location>
</feature>
<gene>
    <name evidence="4" type="ORF">IWQ62_006051</name>
</gene>
<evidence type="ECO:0000256" key="1">
    <source>
        <dbReference type="PROSITE-ProRule" id="PRU00176"/>
    </source>
</evidence>
<dbReference type="PROSITE" id="PS50102">
    <property type="entry name" value="RRM"/>
    <property type="match status" value="1"/>
</dbReference>
<keyword evidence="1" id="KW-0694">RNA-binding</keyword>
<dbReference type="PANTHER" id="PTHR23147">
    <property type="entry name" value="SERINE/ARGININE RICH SPLICING FACTOR"/>
    <property type="match status" value="1"/>
</dbReference>
<keyword evidence="5" id="KW-1185">Reference proteome</keyword>
<dbReference type="InterPro" id="IPR035979">
    <property type="entry name" value="RBD_domain_sf"/>
</dbReference>
<evidence type="ECO:0000313" key="5">
    <source>
        <dbReference type="Proteomes" id="UP001150925"/>
    </source>
</evidence>
<dbReference type="InterPro" id="IPR012677">
    <property type="entry name" value="Nucleotide-bd_a/b_plait_sf"/>
</dbReference>
<reference evidence="4" key="1">
    <citation type="submission" date="2022-07" db="EMBL/GenBank/DDBJ databases">
        <title>Phylogenomic reconstructions and comparative analyses of Kickxellomycotina fungi.</title>
        <authorList>
            <person name="Reynolds N.K."/>
            <person name="Stajich J.E."/>
            <person name="Barry K."/>
            <person name="Grigoriev I.V."/>
            <person name="Crous P."/>
            <person name="Smith M.E."/>
        </authorList>
    </citation>
    <scope>NUCLEOTIDE SEQUENCE</scope>
    <source>
        <strain evidence="4">RSA 1196</strain>
    </source>
</reference>
<evidence type="ECO:0000256" key="2">
    <source>
        <dbReference type="SAM" id="MobiDB-lite"/>
    </source>
</evidence>
<comment type="caution">
    <text evidence="4">The sequence shown here is derived from an EMBL/GenBank/DDBJ whole genome shotgun (WGS) entry which is preliminary data.</text>
</comment>
<accession>A0A9W8APU3</accession>
<evidence type="ECO:0000313" key="4">
    <source>
        <dbReference type="EMBL" id="KAJ1953206.1"/>
    </source>
</evidence>
<dbReference type="SUPFAM" id="SSF54928">
    <property type="entry name" value="RNA-binding domain, RBD"/>
    <property type="match status" value="1"/>
</dbReference>
<sequence>MGRRTLFVVGFGPHLRARDLAYEFERYGRLVRCDIPAPRRSSEKVFAFVEYEDARDAEDAYQEMHGRRLDGNSLSIQWARSPPRSGRGSRSRRERSPRRRRSSRSRSVSRSPGYRSSRRSRSPIRRRSYSRSVSPRRSRSPMRNGDNGSRYSRSPSPVSRRLSRSPSPNGRRLSRSPSPVGRRYPRSPSPAGPSRSPPAMAVDRNRSASPIRED</sequence>
<feature type="region of interest" description="Disordered" evidence="2">
    <location>
        <begin position="72"/>
        <end position="214"/>
    </location>
</feature>